<dbReference type="PANTHER" id="PTHR46581:SF3">
    <property type="entry name" value="ARABINOSYLTRANSFERASE RRA3"/>
    <property type="match status" value="1"/>
</dbReference>
<dbReference type="InterPro" id="IPR005069">
    <property type="entry name" value="Nucl-diP-sugar_transferase"/>
</dbReference>
<evidence type="ECO:0000313" key="3">
    <source>
        <dbReference type="Proteomes" id="UP001190700"/>
    </source>
</evidence>
<dbReference type="Pfam" id="PF03407">
    <property type="entry name" value="Nucleotid_trans"/>
    <property type="match status" value="1"/>
</dbReference>
<reference evidence="2 3" key="1">
    <citation type="journal article" date="2015" name="Genome Biol. Evol.">
        <title>Comparative Genomics of a Bacterivorous Green Alga Reveals Evolutionary Causalities and Consequences of Phago-Mixotrophic Mode of Nutrition.</title>
        <authorList>
            <person name="Burns J.A."/>
            <person name="Paasch A."/>
            <person name="Narechania A."/>
            <person name="Kim E."/>
        </authorList>
    </citation>
    <scope>NUCLEOTIDE SEQUENCE [LARGE SCALE GENOMIC DNA]</scope>
    <source>
        <strain evidence="2 3">PLY_AMNH</strain>
    </source>
</reference>
<keyword evidence="3" id="KW-1185">Reference proteome</keyword>
<name>A0AAE0FET9_9CHLO</name>
<dbReference type="InterPro" id="IPR044290">
    <property type="entry name" value="RRA1/2/3"/>
</dbReference>
<comment type="caution">
    <text evidence="2">The sequence shown here is derived from an EMBL/GenBank/DDBJ whole genome shotgun (WGS) entry which is preliminary data.</text>
</comment>
<dbReference type="PANTHER" id="PTHR46581">
    <property type="entry name" value="ARABINOSYLTRANSFERASE RRA3"/>
    <property type="match status" value="1"/>
</dbReference>
<feature type="non-terminal residue" evidence="2">
    <location>
        <position position="1"/>
    </location>
</feature>
<protein>
    <recommendedName>
        <fullName evidence="1">Nucleotide-diphospho-sugar transferase domain-containing protein</fullName>
    </recommendedName>
</protein>
<dbReference type="AlphaFoldDB" id="A0AAE0FET9"/>
<sequence length="74" mass="8643">TFTLNVGLMYARSTTRTIDLMGRVEQRLMKAKGWDQQVFNEEVFFVSHGEVSRSQASVRVMDFLKFANSKTFFR</sequence>
<dbReference type="EMBL" id="LGRX02019568">
    <property type="protein sequence ID" value="KAK3258385.1"/>
    <property type="molecule type" value="Genomic_DNA"/>
</dbReference>
<dbReference type="GO" id="GO:0080147">
    <property type="term" value="P:root hair cell development"/>
    <property type="evidence" value="ECO:0007669"/>
    <property type="project" value="InterPro"/>
</dbReference>
<evidence type="ECO:0000313" key="2">
    <source>
        <dbReference type="EMBL" id="KAK3258385.1"/>
    </source>
</evidence>
<evidence type="ECO:0000259" key="1">
    <source>
        <dbReference type="Pfam" id="PF03407"/>
    </source>
</evidence>
<proteinExistence type="predicted"/>
<gene>
    <name evidence="2" type="ORF">CYMTET_32566</name>
</gene>
<accession>A0AAE0FET9</accession>
<dbReference type="GO" id="GO:0016757">
    <property type="term" value="F:glycosyltransferase activity"/>
    <property type="evidence" value="ECO:0007669"/>
    <property type="project" value="InterPro"/>
</dbReference>
<dbReference type="Proteomes" id="UP001190700">
    <property type="component" value="Unassembled WGS sequence"/>
</dbReference>
<organism evidence="2 3">
    <name type="scientific">Cymbomonas tetramitiformis</name>
    <dbReference type="NCBI Taxonomy" id="36881"/>
    <lineage>
        <taxon>Eukaryota</taxon>
        <taxon>Viridiplantae</taxon>
        <taxon>Chlorophyta</taxon>
        <taxon>Pyramimonadophyceae</taxon>
        <taxon>Pyramimonadales</taxon>
        <taxon>Pyramimonadaceae</taxon>
        <taxon>Cymbomonas</taxon>
    </lineage>
</organism>
<feature type="domain" description="Nucleotide-diphospho-sugar transferase" evidence="1">
    <location>
        <begin position="3"/>
        <end position="66"/>
    </location>
</feature>